<evidence type="ECO:0000259" key="2">
    <source>
        <dbReference type="Pfam" id="PF19289"/>
    </source>
</evidence>
<dbReference type="InterPro" id="IPR051463">
    <property type="entry name" value="Peptidase_U62_metallo"/>
</dbReference>
<name>A0A0F9Z542_9ZZZZ</name>
<comment type="similarity">
    <text evidence="1">Belongs to the peptidase U62 family.</text>
</comment>
<dbReference type="Pfam" id="PF19290">
    <property type="entry name" value="PmbA_TldD_2nd"/>
    <property type="match status" value="1"/>
</dbReference>
<sequence length="452" mass="49308">MSFENFTRAGEYNEFRQHELRKRRLVMIDGNLMANDSTHLVGQSARVYQKGYWGFASASEPAGADKLGNTALANARAMQLFGGSSLSLPTVGHQGEHGTACQPNWSSKELIDWLKTVNELARSRYDKLASVKLVAMDEYHDKHIQNSAGARVYNNISRALTYMMLTVKDRDDKPVELMQIISGKGSFGDLDLSLSAVEKQLDELHRHLMDKREAVHAQGGLQTVVLAPDLAGILAHEAMGHPCEADLVLGGAVTGDMRGQRIASDLVTMVDFAHSYNGEELLMPVYADDEGTPARDVTLIKDGILTDFMHNRETSSRFGDQVTGNARAYAPDDEPLIRMRNTAILPGTSKLEEMIAGVEDGYYLMKTGNGQADTTTEFMFGVNLGYEIKNGKLGRAIKDTTLSGSAIKMLQSVDAVSSDMCWESAGYCGKKQPMVVSMGGPALRAKAQLGGE</sequence>
<evidence type="ECO:0000256" key="1">
    <source>
        <dbReference type="ARBA" id="ARBA00005836"/>
    </source>
</evidence>
<feature type="domain" description="Metalloprotease TldD/E C-terminal" evidence="2">
    <location>
        <begin position="223"/>
        <end position="446"/>
    </location>
</feature>
<protein>
    <submittedName>
        <fullName evidence="4">Uncharacterized protein</fullName>
    </submittedName>
</protein>
<evidence type="ECO:0000259" key="3">
    <source>
        <dbReference type="Pfam" id="PF19290"/>
    </source>
</evidence>
<dbReference type="InterPro" id="IPR045569">
    <property type="entry name" value="Metalloprtase-TldD/E_C"/>
</dbReference>
<dbReference type="AlphaFoldDB" id="A0A0F9Z542"/>
<reference evidence="4" key="1">
    <citation type="journal article" date="2015" name="Nature">
        <title>Complex archaea that bridge the gap between prokaryotes and eukaryotes.</title>
        <authorList>
            <person name="Spang A."/>
            <person name="Saw J.H."/>
            <person name="Jorgensen S.L."/>
            <person name="Zaremba-Niedzwiedzka K."/>
            <person name="Martijn J."/>
            <person name="Lind A.E."/>
            <person name="van Eijk R."/>
            <person name="Schleper C."/>
            <person name="Guy L."/>
            <person name="Ettema T.J."/>
        </authorList>
    </citation>
    <scope>NUCLEOTIDE SEQUENCE</scope>
</reference>
<comment type="caution">
    <text evidence="4">The sequence shown here is derived from an EMBL/GenBank/DDBJ whole genome shotgun (WGS) entry which is preliminary data.</text>
</comment>
<dbReference type="Pfam" id="PF19289">
    <property type="entry name" value="PmbA_TldD_3rd"/>
    <property type="match status" value="1"/>
</dbReference>
<proteinExistence type="inferred from homology"/>
<dbReference type="GO" id="GO:0005829">
    <property type="term" value="C:cytosol"/>
    <property type="evidence" value="ECO:0007669"/>
    <property type="project" value="TreeGrafter"/>
</dbReference>
<dbReference type="PANTHER" id="PTHR30624">
    <property type="entry name" value="UNCHARACTERIZED PROTEIN TLDD AND PMBA"/>
    <property type="match status" value="1"/>
</dbReference>
<dbReference type="InterPro" id="IPR045570">
    <property type="entry name" value="Metalloprtase-TldD/E_cen_dom"/>
</dbReference>
<dbReference type="SUPFAM" id="SSF111283">
    <property type="entry name" value="Putative modulator of DNA gyrase, PmbA/TldD"/>
    <property type="match status" value="1"/>
</dbReference>
<gene>
    <name evidence="4" type="ORF">LCGC14_0003440</name>
</gene>
<dbReference type="Gene3D" id="3.30.2290.10">
    <property type="entry name" value="PmbA/TldD superfamily"/>
    <property type="match status" value="1"/>
</dbReference>
<dbReference type="InterPro" id="IPR036059">
    <property type="entry name" value="TldD/PmbA_sf"/>
</dbReference>
<dbReference type="InterPro" id="IPR035068">
    <property type="entry name" value="TldD/PmbA_N"/>
</dbReference>
<dbReference type="EMBL" id="LAZR01000001">
    <property type="protein sequence ID" value="KKO12334.1"/>
    <property type="molecule type" value="Genomic_DNA"/>
</dbReference>
<dbReference type="PANTHER" id="PTHR30624:SF0">
    <property type="entry name" value="METALLOPROTEASE SLR0863"/>
    <property type="match status" value="1"/>
</dbReference>
<accession>A0A0F9Z542</accession>
<dbReference type="GO" id="GO:0006508">
    <property type="term" value="P:proteolysis"/>
    <property type="evidence" value="ECO:0007669"/>
    <property type="project" value="InterPro"/>
</dbReference>
<dbReference type="GO" id="GO:0008237">
    <property type="term" value="F:metallopeptidase activity"/>
    <property type="evidence" value="ECO:0007669"/>
    <property type="project" value="InterPro"/>
</dbReference>
<organism evidence="4">
    <name type="scientific">marine sediment metagenome</name>
    <dbReference type="NCBI Taxonomy" id="412755"/>
    <lineage>
        <taxon>unclassified sequences</taxon>
        <taxon>metagenomes</taxon>
        <taxon>ecological metagenomes</taxon>
    </lineage>
</organism>
<feature type="domain" description="Metalloprotease TldD/E central" evidence="3">
    <location>
        <begin position="105"/>
        <end position="180"/>
    </location>
</feature>
<evidence type="ECO:0000313" key="4">
    <source>
        <dbReference type="EMBL" id="KKO12334.1"/>
    </source>
</evidence>